<feature type="chain" id="PRO_5012327562" description="Yeast cell wall synthesis Kre9/Knh1-like N-terminal domain-containing protein" evidence="3">
    <location>
        <begin position="19"/>
        <end position="171"/>
    </location>
</feature>
<dbReference type="AlphaFoldDB" id="A0A1Y2H1A4"/>
<sequence length="171" mass="17109">MKFIAVAAAAASLAAVSAQKIAINNPIDGTVWTSGQTGYIAWTGNCASMGNASHAVDIHLVNGPSNAVRYVTTLGSLDCSGAISSTTIPIPSNVTSGVYSLRVLTTPDNSYSSQFQLNNPASPAVPTGGPTTTGGQQPLPTDNKPSSASSLAAGSIVALVGTVAAAFQFLL</sequence>
<evidence type="ECO:0000256" key="1">
    <source>
        <dbReference type="ARBA" id="ARBA00022729"/>
    </source>
</evidence>
<feature type="region of interest" description="Disordered" evidence="2">
    <location>
        <begin position="115"/>
        <end position="147"/>
    </location>
</feature>
<evidence type="ECO:0000313" key="5">
    <source>
        <dbReference type="EMBL" id="ORZ28305.1"/>
    </source>
</evidence>
<organism evidence="5 6">
    <name type="scientific">Lobosporangium transversale</name>
    <dbReference type="NCBI Taxonomy" id="64571"/>
    <lineage>
        <taxon>Eukaryota</taxon>
        <taxon>Fungi</taxon>
        <taxon>Fungi incertae sedis</taxon>
        <taxon>Mucoromycota</taxon>
        <taxon>Mortierellomycotina</taxon>
        <taxon>Mortierellomycetes</taxon>
        <taxon>Mortierellales</taxon>
        <taxon>Mortierellaceae</taxon>
        <taxon>Lobosporangium</taxon>
    </lineage>
</organism>
<keyword evidence="1 3" id="KW-0732">Signal</keyword>
<evidence type="ECO:0000256" key="2">
    <source>
        <dbReference type="SAM" id="MobiDB-lite"/>
    </source>
</evidence>
<dbReference type="InParanoid" id="A0A1Y2H1A4"/>
<keyword evidence="6" id="KW-1185">Reference proteome</keyword>
<dbReference type="RefSeq" id="XP_021885990.1">
    <property type="nucleotide sequence ID" value="XM_022022640.1"/>
</dbReference>
<dbReference type="GeneID" id="33564484"/>
<dbReference type="Proteomes" id="UP000193648">
    <property type="component" value="Unassembled WGS sequence"/>
</dbReference>
<dbReference type="InterPro" id="IPR018466">
    <property type="entry name" value="Kre9/Knh1-like_N"/>
</dbReference>
<proteinExistence type="predicted"/>
<evidence type="ECO:0000259" key="4">
    <source>
        <dbReference type="Pfam" id="PF10342"/>
    </source>
</evidence>
<gene>
    <name evidence="5" type="ORF">BCR41DRAFT_345027</name>
</gene>
<evidence type="ECO:0000313" key="6">
    <source>
        <dbReference type="Proteomes" id="UP000193648"/>
    </source>
</evidence>
<feature type="domain" description="Yeast cell wall synthesis Kre9/Knh1-like N-terminal" evidence="4">
    <location>
        <begin position="26"/>
        <end position="116"/>
    </location>
</feature>
<reference evidence="5 6" key="1">
    <citation type="submission" date="2016-07" db="EMBL/GenBank/DDBJ databases">
        <title>Pervasive Adenine N6-methylation of Active Genes in Fungi.</title>
        <authorList>
            <consortium name="DOE Joint Genome Institute"/>
            <person name="Mondo S.J."/>
            <person name="Dannebaum R.O."/>
            <person name="Kuo R.C."/>
            <person name="Labutti K."/>
            <person name="Haridas S."/>
            <person name="Kuo A."/>
            <person name="Salamov A."/>
            <person name="Ahrendt S.R."/>
            <person name="Lipzen A."/>
            <person name="Sullivan W."/>
            <person name="Andreopoulos W.B."/>
            <person name="Clum A."/>
            <person name="Lindquist E."/>
            <person name="Daum C."/>
            <person name="Ramamoorthy G.K."/>
            <person name="Gryganskyi A."/>
            <person name="Culley D."/>
            <person name="Magnuson J.K."/>
            <person name="James T.Y."/>
            <person name="O'Malley M.A."/>
            <person name="Stajich J.E."/>
            <person name="Spatafora J.W."/>
            <person name="Visel A."/>
            <person name="Grigoriev I.V."/>
        </authorList>
    </citation>
    <scope>NUCLEOTIDE SEQUENCE [LARGE SCALE GENOMIC DNA]</scope>
    <source>
        <strain evidence="5 6">NRRL 3116</strain>
    </source>
</reference>
<dbReference type="OrthoDB" id="2436876at2759"/>
<protein>
    <recommendedName>
        <fullName evidence="4">Yeast cell wall synthesis Kre9/Knh1-like N-terminal domain-containing protein</fullName>
    </recommendedName>
</protein>
<feature type="compositionally biased region" description="Low complexity" evidence="2">
    <location>
        <begin position="126"/>
        <end position="141"/>
    </location>
</feature>
<accession>A0A1Y2H1A4</accession>
<evidence type="ECO:0000256" key="3">
    <source>
        <dbReference type="SAM" id="SignalP"/>
    </source>
</evidence>
<dbReference type="EMBL" id="MCFF01000002">
    <property type="protein sequence ID" value="ORZ28305.1"/>
    <property type="molecule type" value="Genomic_DNA"/>
</dbReference>
<feature type="signal peptide" evidence="3">
    <location>
        <begin position="1"/>
        <end position="18"/>
    </location>
</feature>
<comment type="caution">
    <text evidence="5">The sequence shown here is derived from an EMBL/GenBank/DDBJ whole genome shotgun (WGS) entry which is preliminary data.</text>
</comment>
<dbReference type="Pfam" id="PF10342">
    <property type="entry name" value="Kre9_KNH"/>
    <property type="match status" value="1"/>
</dbReference>
<name>A0A1Y2H1A4_9FUNG</name>